<reference evidence="2" key="1">
    <citation type="journal article" date="2015" name="Nature">
        <title>Complex archaea that bridge the gap between prokaryotes and eukaryotes.</title>
        <authorList>
            <person name="Spang A."/>
            <person name="Saw J.H."/>
            <person name="Jorgensen S.L."/>
            <person name="Zaremba-Niedzwiedzka K."/>
            <person name="Martijn J."/>
            <person name="Lind A.E."/>
            <person name="van Eijk R."/>
            <person name="Schleper C."/>
            <person name="Guy L."/>
            <person name="Ettema T.J."/>
        </authorList>
    </citation>
    <scope>NUCLEOTIDE SEQUENCE</scope>
</reference>
<evidence type="ECO:0000256" key="1">
    <source>
        <dbReference type="SAM" id="MobiDB-lite"/>
    </source>
</evidence>
<proteinExistence type="predicted"/>
<gene>
    <name evidence="2" type="ORF">LCGC14_0814630</name>
</gene>
<sequence>MTTTPDTDARCSCHAGTLCPCNGPAASHRRAPKHGGRLVTAQPDHVEHGPDSTHAYTDAHDAVDRQWVTGGEASSFVRHGQHTETPVGGHALVTTVAQWQPRSSTLDAHAWAERQQNPTLPACRVAIAARAARAARAASLETTTVPAPTTRSSHAGLNGTTRGAAAHAVDVRETIHQGQATVADTPRLTRRQRRALASTAHRAGGATGK</sequence>
<feature type="compositionally biased region" description="Basic and acidic residues" evidence="1">
    <location>
        <begin position="44"/>
        <end position="56"/>
    </location>
</feature>
<feature type="compositionally biased region" description="Polar residues" evidence="1">
    <location>
        <begin position="140"/>
        <end position="159"/>
    </location>
</feature>
<evidence type="ECO:0000313" key="2">
    <source>
        <dbReference type="EMBL" id="KKN32357.1"/>
    </source>
</evidence>
<dbReference type="EMBL" id="LAZR01002258">
    <property type="protein sequence ID" value="KKN32357.1"/>
    <property type="molecule type" value="Genomic_DNA"/>
</dbReference>
<accession>A0A0F9Q5Y5</accession>
<feature type="region of interest" description="Disordered" evidence="1">
    <location>
        <begin position="23"/>
        <end position="56"/>
    </location>
</feature>
<comment type="caution">
    <text evidence="2">The sequence shown here is derived from an EMBL/GenBank/DDBJ whole genome shotgun (WGS) entry which is preliminary data.</text>
</comment>
<feature type="compositionally biased region" description="Basic residues" evidence="1">
    <location>
        <begin position="27"/>
        <end position="36"/>
    </location>
</feature>
<feature type="region of interest" description="Disordered" evidence="1">
    <location>
        <begin position="139"/>
        <end position="159"/>
    </location>
</feature>
<name>A0A0F9Q5Y5_9ZZZZ</name>
<dbReference type="AlphaFoldDB" id="A0A0F9Q5Y5"/>
<protein>
    <submittedName>
        <fullName evidence="2">Uncharacterized protein</fullName>
    </submittedName>
</protein>
<organism evidence="2">
    <name type="scientific">marine sediment metagenome</name>
    <dbReference type="NCBI Taxonomy" id="412755"/>
    <lineage>
        <taxon>unclassified sequences</taxon>
        <taxon>metagenomes</taxon>
        <taxon>ecological metagenomes</taxon>
    </lineage>
</organism>